<dbReference type="Proteomes" id="UP001060414">
    <property type="component" value="Chromosome"/>
</dbReference>
<evidence type="ECO:0000259" key="1">
    <source>
        <dbReference type="Pfam" id="PF01909"/>
    </source>
</evidence>
<proteinExistence type="predicted"/>
<keyword evidence="3" id="KW-1185">Reference proteome</keyword>
<name>A0ABY5ZR13_9BACT</name>
<dbReference type="Gene3D" id="3.30.460.10">
    <property type="entry name" value="Beta Polymerase, domain 2"/>
    <property type="match status" value="1"/>
</dbReference>
<dbReference type="SUPFAM" id="SSF81301">
    <property type="entry name" value="Nucleotidyltransferase"/>
    <property type="match status" value="1"/>
</dbReference>
<dbReference type="InterPro" id="IPR002934">
    <property type="entry name" value="Polymerase_NTP_transf_dom"/>
</dbReference>
<evidence type="ECO:0000313" key="3">
    <source>
        <dbReference type="Proteomes" id="UP001060414"/>
    </source>
</evidence>
<dbReference type="Pfam" id="PF01909">
    <property type="entry name" value="NTP_transf_2"/>
    <property type="match status" value="1"/>
</dbReference>
<organism evidence="2 3">
    <name type="scientific">Geoalkalibacter halelectricus</name>
    <dbReference type="NCBI Taxonomy" id="2847045"/>
    <lineage>
        <taxon>Bacteria</taxon>
        <taxon>Pseudomonadati</taxon>
        <taxon>Thermodesulfobacteriota</taxon>
        <taxon>Desulfuromonadia</taxon>
        <taxon>Desulfuromonadales</taxon>
        <taxon>Geoalkalibacteraceae</taxon>
        <taxon>Geoalkalibacter</taxon>
    </lineage>
</organism>
<dbReference type="EMBL" id="CP092109">
    <property type="protein sequence ID" value="UWZ80335.1"/>
    <property type="molecule type" value="Genomic_DNA"/>
</dbReference>
<dbReference type="RefSeq" id="WP_260748692.1">
    <property type="nucleotide sequence ID" value="NZ_CP092109.1"/>
</dbReference>
<sequence>MKPVLERSRPAVSVVDFSREQLIERLCEILGREQLASAWLIGSCARGEAKPWSDIDLILVCETDLPFVERPRLFSSLNVLDVPVDLLVYTPEEFAQLETHPTSFWRQAQKDRLRLI</sequence>
<dbReference type="CDD" id="cd05403">
    <property type="entry name" value="NT_KNTase_like"/>
    <property type="match status" value="1"/>
</dbReference>
<feature type="domain" description="Polymerase nucleotidyl transferase" evidence="1">
    <location>
        <begin position="20"/>
        <end position="94"/>
    </location>
</feature>
<evidence type="ECO:0000313" key="2">
    <source>
        <dbReference type="EMBL" id="UWZ80335.1"/>
    </source>
</evidence>
<dbReference type="InterPro" id="IPR043519">
    <property type="entry name" value="NT_sf"/>
</dbReference>
<accession>A0ABY5ZR13</accession>
<reference evidence="2" key="1">
    <citation type="journal article" date="2022" name="Environ. Microbiol.">
        <title>Geoalkalibacter halelectricus SAP #1 sp. nov. possessing extracellular electron transfer and mineral#reducing capabilities from a haloalkaline environment.</title>
        <authorList>
            <person name="Yadav S."/>
            <person name="Singh R."/>
            <person name="Sundharam S.S."/>
            <person name="Chaudhary S."/>
            <person name="Krishnamurthi S."/>
            <person name="Patil S.A."/>
        </authorList>
    </citation>
    <scope>NUCLEOTIDE SEQUENCE</scope>
    <source>
        <strain evidence="2">SAP-1</strain>
    </source>
</reference>
<gene>
    <name evidence="2" type="ORF">L9S41_02770</name>
</gene>
<protein>
    <submittedName>
        <fullName evidence="2">Nucleotidyltransferase domain-containing protein</fullName>
    </submittedName>
</protein>